<dbReference type="Pfam" id="PF03198">
    <property type="entry name" value="Glyco_hydro_72"/>
    <property type="match status" value="1"/>
</dbReference>
<dbReference type="GO" id="GO:0009277">
    <property type="term" value="C:fungal-type cell wall"/>
    <property type="evidence" value="ECO:0007669"/>
    <property type="project" value="EnsemblFungi"/>
</dbReference>
<dbReference type="HOGENOM" id="CLU_021855_1_2_1"/>
<reference evidence="7" key="2">
    <citation type="submission" date="2014-02" db="EMBL/GenBank/DDBJ databases">
        <title>Complete DNA sequence of /Kuraishia capsulata/ illustrates novel genomic features among budding yeasts (/Saccharomycotina/).</title>
        <authorList>
            <person name="Morales L."/>
            <person name="Noel B."/>
            <person name="Porcel B."/>
            <person name="Marcet-Houben M."/>
            <person name="Hullo M-F."/>
            <person name="Sacerdot C."/>
            <person name="Tekaia F."/>
            <person name="Leh-Louis V."/>
            <person name="Despons L."/>
            <person name="Khanna V."/>
            <person name="Aury J-M."/>
            <person name="Barbe V."/>
            <person name="Couloux A."/>
            <person name="Labadie K."/>
            <person name="Pelletier E."/>
            <person name="Souciet J-L."/>
            <person name="Boekhout T."/>
            <person name="Gabaldon T."/>
            <person name="Wincker P."/>
            <person name="Dujon B."/>
        </authorList>
    </citation>
    <scope>NUCLEOTIDE SEQUENCE</scope>
    <source>
        <strain evidence="7">CBS 1993</strain>
    </source>
</reference>
<evidence type="ECO:0000313" key="7">
    <source>
        <dbReference type="EMBL" id="CDK29855.1"/>
    </source>
</evidence>
<evidence type="ECO:0000256" key="6">
    <source>
        <dbReference type="RuleBase" id="RU361209"/>
    </source>
</evidence>
<gene>
    <name evidence="7" type="ORF">KUCA_T00005849001</name>
</gene>
<dbReference type="EC" id="2.4.1.-" evidence="6"/>
<feature type="signal peptide" evidence="6">
    <location>
        <begin position="1"/>
        <end position="18"/>
    </location>
</feature>
<keyword evidence="8" id="KW-1185">Reference proteome</keyword>
<dbReference type="GO" id="GO:0098552">
    <property type="term" value="C:side of membrane"/>
    <property type="evidence" value="ECO:0007669"/>
    <property type="project" value="UniProtKB-KW"/>
</dbReference>
<dbReference type="GO" id="GO:0005886">
    <property type="term" value="C:plasma membrane"/>
    <property type="evidence" value="ECO:0007669"/>
    <property type="project" value="UniProtKB-SubCell"/>
</dbReference>
<evidence type="ECO:0000256" key="5">
    <source>
        <dbReference type="ARBA" id="ARBA00023180"/>
    </source>
</evidence>
<dbReference type="AlphaFoldDB" id="W6MY17"/>
<dbReference type="SUPFAM" id="SSF51445">
    <property type="entry name" value="(Trans)glycosidases"/>
    <property type="match status" value="1"/>
</dbReference>
<dbReference type="InterPro" id="IPR017853">
    <property type="entry name" value="GH"/>
</dbReference>
<comment type="subcellular location">
    <subcellularLocation>
        <location evidence="6">Cell membrane</location>
        <topology evidence="6">Lipid-anchor</topology>
        <topology evidence="6">GPI-anchor</topology>
    </subcellularLocation>
    <subcellularLocation>
        <location evidence="1">Membrane</location>
        <topology evidence="1">Lipid-anchor</topology>
        <topology evidence="1">GPI-anchor</topology>
    </subcellularLocation>
</comment>
<evidence type="ECO:0000256" key="1">
    <source>
        <dbReference type="ARBA" id="ARBA00004589"/>
    </source>
</evidence>
<dbReference type="GeneID" id="34523226"/>
<name>W6MY17_9ASCO</name>
<sequence>MTLLAAAGIFLVLDVNSPLENSHINRYEPWNSYNKEYLTRIFKVVEQFSGYNNTLAFFAGNEVINDEKSALVSPKFVKAVVRDLKSYIEYNKLRKIPVGYSAADDLNYRVSLAKYLECSNGDSSDSIDFYGVNSYQWCGKQSFHTSGYSILSINSAPRFGCNEVQPRLFEEIQAIYSETMAQVFCGGLVYEYSQEPNNYGLVNVNSDGAVKLRQDFITLKDQLADTPDPDLPKQSRIKSFRQNSASAIPFCKDFYQGLGVTTSLPASPAESIIRQGVAGQKGSFVPLLESDLESHFQVLSQDGSNYGKQVKVSLVPRPNHLALRSGKWEILEFDSLSEFSSNISSDSFS</sequence>
<keyword evidence="4 6" id="KW-0732">Signal</keyword>
<dbReference type="RefSeq" id="XP_022461838.1">
    <property type="nucleotide sequence ID" value="XM_022603163.1"/>
</dbReference>
<dbReference type="PANTHER" id="PTHR31468:SF14">
    <property type="entry name" value="1,3-BETA-GLUCANOSYLTRANSFERASE GAS4"/>
    <property type="match status" value="1"/>
</dbReference>
<dbReference type="OrthoDB" id="421038at2759"/>
<keyword evidence="6" id="KW-0449">Lipoprotein</keyword>
<keyword evidence="5" id="KW-0325">Glycoprotein</keyword>
<evidence type="ECO:0000256" key="3">
    <source>
        <dbReference type="ARBA" id="ARBA00022622"/>
    </source>
</evidence>
<comment type="function">
    <text evidence="6">Splits internally a 1,3-beta-glucan molecule and transfers the newly generated reducing end (the donor) to the non-reducing end of another 1,3-beta-glucan molecule (the acceptor) forming a 1,3-beta linkage, resulting in the elongation of 1,3-beta-glucan chains in the cell wall.</text>
</comment>
<dbReference type="Gene3D" id="3.20.20.80">
    <property type="entry name" value="Glycosidases"/>
    <property type="match status" value="1"/>
</dbReference>
<dbReference type="GO" id="GO:0042124">
    <property type="term" value="F:1,3-beta-glucanosyltransferase activity"/>
    <property type="evidence" value="ECO:0007669"/>
    <property type="project" value="EnsemblFungi"/>
</dbReference>
<dbReference type="Proteomes" id="UP000019384">
    <property type="component" value="Unassembled WGS sequence"/>
</dbReference>
<dbReference type="EMBL" id="HG793131">
    <property type="protein sequence ID" value="CDK29855.1"/>
    <property type="molecule type" value="Genomic_DNA"/>
</dbReference>
<keyword evidence="6" id="KW-0472">Membrane</keyword>
<keyword evidence="3 6" id="KW-0336">GPI-anchor</keyword>
<dbReference type="InterPro" id="IPR004886">
    <property type="entry name" value="Glucanosyltransferase"/>
</dbReference>
<dbReference type="PANTHER" id="PTHR31468">
    <property type="entry name" value="1,3-BETA-GLUCANOSYLTRANSFERASE GAS1"/>
    <property type="match status" value="1"/>
</dbReference>
<keyword evidence="6" id="KW-0808">Transferase</keyword>
<evidence type="ECO:0000256" key="4">
    <source>
        <dbReference type="ARBA" id="ARBA00022729"/>
    </source>
</evidence>
<organism evidence="7 8">
    <name type="scientific">Kuraishia capsulata CBS 1993</name>
    <dbReference type="NCBI Taxonomy" id="1382522"/>
    <lineage>
        <taxon>Eukaryota</taxon>
        <taxon>Fungi</taxon>
        <taxon>Dikarya</taxon>
        <taxon>Ascomycota</taxon>
        <taxon>Saccharomycotina</taxon>
        <taxon>Pichiomycetes</taxon>
        <taxon>Pichiales</taxon>
        <taxon>Pichiaceae</taxon>
        <taxon>Kuraishia</taxon>
    </lineage>
</organism>
<dbReference type="GO" id="GO:0071970">
    <property type="term" value="P:fungal-type cell wall (1-&gt;3)-beta-D-glucan biosynthetic process"/>
    <property type="evidence" value="ECO:0007669"/>
    <property type="project" value="TreeGrafter"/>
</dbReference>
<feature type="chain" id="PRO_5005151032" description="1,3-beta-glucanosyltransferase" evidence="6">
    <location>
        <begin position="19"/>
        <end position="349"/>
    </location>
</feature>
<reference evidence="7" key="1">
    <citation type="submission" date="2013-12" db="EMBL/GenBank/DDBJ databases">
        <authorList>
            <person name="Genoscope - CEA"/>
        </authorList>
    </citation>
    <scope>NUCLEOTIDE SEQUENCE</scope>
    <source>
        <strain evidence="7">CBS 1993</strain>
    </source>
</reference>
<proteinExistence type="inferred from homology"/>
<dbReference type="GO" id="GO:0030476">
    <property type="term" value="P:ascospore wall assembly"/>
    <property type="evidence" value="ECO:0007669"/>
    <property type="project" value="EnsemblFungi"/>
</dbReference>
<evidence type="ECO:0000256" key="2">
    <source>
        <dbReference type="ARBA" id="ARBA00007528"/>
    </source>
</evidence>
<comment type="similarity">
    <text evidence="2 6">Belongs to the glycosyl hydrolase 72 family.</text>
</comment>
<protein>
    <recommendedName>
        <fullName evidence="6">1,3-beta-glucanosyltransferase</fullName>
        <ecNumber evidence="6">2.4.1.-</ecNumber>
    </recommendedName>
</protein>
<evidence type="ECO:0000313" key="8">
    <source>
        <dbReference type="Proteomes" id="UP000019384"/>
    </source>
</evidence>
<accession>W6MY17</accession>